<dbReference type="GO" id="GO:0008663">
    <property type="term" value="F:2',3'-cyclic-nucleotide 2'-phosphodiesterase activity"/>
    <property type="evidence" value="ECO:0007669"/>
    <property type="project" value="TreeGrafter"/>
</dbReference>
<reference evidence="3" key="1">
    <citation type="submission" date="2017-02" db="UniProtKB">
        <authorList>
            <consortium name="WormBaseParasite"/>
        </authorList>
    </citation>
    <scope>IDENTIFICATION</scope>
</reference>
<dbReference type="InterPro" id="IPR029052">
    <property type="entry name" value="Metallo-depent_PP-like"/>
</dbReference>
<evidence type="ECO:0000313" key="1">
    <source>
        <dbReference type="EMBL" id="VDM19514.1"/>
    </source>
</evidence>
<sequence>MDFCGSKTEILAEHENCFQEVVPECPMGKVAPNFPCPGPQRHRLNYYGEYETTCWSLNNPLCRLGAFSDLRFSKHVELPNFSLNVLDKTLLSLSYENTDAIIQLGNIIDTRYVNTEAEVEDLIAHLAHVFNKTYRKVCHVIGDLDSAVVVGPQWRLVVLDGYEQLMVEPRNTAEPPTPYNSETTGHGFLMHFNIRDPDDKKCSMHITEATKPVGWSRELMTVGEFMTVEERGQVPRVRLIMSQRQLKWLNATIQEALHCNENIIVACHAPLHPLMVQDRSTLVANWREILKLLMHCGVVRCCLMGQPLSMDYESNKCNPTYHHDHGILYYTLPPVNDTAERNRQVSAHILIDLGRDFVRIRGEKVGLRPEHQQYGVVHSFRPRTKVSYKDRDYSFN</sequence>
<dbReference type="PANTHER" id="PTHR16509:SF1">
    <property type="entry name" value="MANGANESE-DEPENDENT ADP-RIBOSE_CDP-ALCOHOL DIPHOSPHATASE"/>
    <property type="match status" value="1"/>
</dbReference>
<gene>
    <name evidence="1" type="ORF">TTAC_LOCUS2286</name>
</gene>
<name>A0A0R3WNG1_HYDTA</name>
<dbReference type="AlphaFoldDB" id="A0A0R3WNG1"/>
<protein>
    <submittedName>
        <fullName evidence="3">P-type domain-containing protein</fullName>
    </submittedName>
</protein>
<dbReference type="Proteomes" id="UP000274429">
    <property type="component" value="Unassembled WGS sequence"/>
</dbReference>
<dbReference type="PANTHER" id="PTHR16509">
    <property type="match status" value="1"/>
</dbReference>
<keyword evidence="2" id="KW-1185">Reference proteome</keyword>
<dbReference type="Gene3D" id="3.60.21.10">
    <property type="match status" value="1"/>
</dbReference>
<dbReference type="GO" id="GO:0047734">
    <property type="term" value="F:CDP-glycerol diphosphatase activity"/>
    <property type="evidence" value="ECO:0007669"/>
    <property type="project" value="TreeGrafter"/>
</dbReference>
<dbReference type="STRING" id="6205.A0A0R3WNG1"/>
<dbReference type="EMBL" id="UYWX01000927">
    <property type="protein sequence ID" value="VDM19514.1"/>
    <property type="molecule type" value="Genomic_DNA"/>
</dbReference>
<dbReference type="GO" id="GO:0047631">
    <property type="term" value="F:ADP-ribose diphosphatase activity"/>
    <property type="evidence" value="ECO:0007669"/>
    <property type="project" value="TreeGrafter"/>
</dbReference>
<proteinExistence type="predicted"/>
<dbReference type="GO" id="GO:0030145">
    <property type="term" value="F:manganese ion binding"/>
    <property type="evidence" value="ECO:0007669"/>
    <property type="project" value="TreeGrafter"/>
</dbReference>
<dbReference type="OrthoDB" id="9675250at2759"/>
<dbReference type="WBParaSite" id="TTAC_0000229901-mRNA-1">
    <property type="protein sequence ID" value="TTAC_0000229901-mRNA-1"/>
    <property type="gene ID" value="TTAC_0000229901"/>
</dbReference>
<organism evidence="3">
    <name type="scientific">Hydatigena taeniaeformis</name>
    <name type="common">Feline tapeworm</name>
    <name type="synonym">Taenia taeniaeformis</name>
    <dbReference type="NCBI Taxonomy" id="6205"/>
    <lineage>
        <taxon>Eukaryota</taxon>
        <taxon>Metazoa</taxon>
        <taxon>Spiralia</taxon>
        <taxon>Lophotrochozoa</taxon>
        <taxon>Platyhelminthes</taxon>
        <taxon>Cestoda</taxon>
        <taxon>Eucestoda</taxon>
        <taxon>Cyclophyllidea</taxon>
        <taxon>Taeniidae</taxon>
        <taxon>Hydatigera</taxon>
    </lineage>
</organism>
<evidence type="ECO:0000313" key="2">
    <source>
        <dbReference type="Proteomes" id="UP000274429"/>
    </source>
</evidence>
<reference evidence="1 2" key="2">
    <citation type="submission" date="2018-11" db="EMBL/GenBank/DDBJ databases">
        <authorList>
            <consortium name="Pathogen Informatics"/>
        </authorList>
    </citation>
    <scope>NUCLEOTIDE SEQUENCE [LARGE SCALE GENOMIC DNA]</scope>
</reference>
<dbReference type="SUPFAM" id="SSF56300">
    <property type="entry name" value="Metallo-dependent phosphatases"/>
    <property type="match status" value="1"/>
</dbReference>
<accession>A0A0R3WNG1</accession>
<evidence type="ECO:0000313" key="3">
    <source>
        <dbReference type="WBParaSite" id="TTAC_0000229901-mRNA-1"/>
    </source>
</evidence>